<keyword evidence="2" id="KW-1185">Reference proteome</keyword>
<dbReference type="Proteomes" id="UP000016160">
    <property type="component" value="Chromosome"/>
</dbReference>
<feature type="non-terminal residue" evidence="1">
    <location>
        <position position="1"/>
    </location>
</feature>
<dbReference type="STRING" id="1347342.BN863_23650"/>
<reference evidence="1 2" key="1">
    <citation type="journal article" date="2013" name="Appl. Environ. Microbiol.">
        <title>The genome of the alga-associated marine flavobacterium Formosa agariphila KMM 3901T reveals a broad potential for degradation of algal polysaccharides.</title>
        <authorList>
            <person name="Mann A.J."/>
            <person name="Hahnke R.L."/>
            <person name="Huang S."/>
            <person name="Werner J."/>
            <person name="Xing P."/>
            <person name="Barbeyron T."/>
            <person name="Huettel B."/>
            <person name="Stueber K."/>
            <person name="Reinhardt R."/>
            <person name="Harder J."/>
            <person name="Gloeckner F.O."/>
            <person name="Amann R.I."/>
            <person name="Teeling H."/>
        </authorList>
    </citation>
    <scope>NUCLEOTIDE SEQUENCE [LARGE SCALE GENOMIC DNA]</scope>
    <source>
        <strain evidence="2">DSM 15362 / KCTC 12365 / LMG 23005 / KMM 3901</strain>
    </source>
</reference>
<proteinExistence type="predicted"/>
<dbReference type="EMBL" id="HG315671">
    <property type="protein sequence ID" value="CDF80077.1"/>
    <property type="molecule type" value="Genomic_DNA"/>
</dbReference>
<evidence type="ECO:0000313" key="1">
    <source>
        <dbReference type="EMBL" id="CDF80077.1"/>
    </source>
</evidence>
<name>T2KMF3_FORAG</name>
<dbReference type="AlphaFoldDB" id="T2KMF3"/>
<dbReference type="PATRIC" id="fig|1347342.6.peg.2376"/>
<dbReference type="HOGENOM" id="CLU_2854903_0_0_10"/>
<protein>
    <submittedName>
        <fullName evidence="1">Uncharacterized protein</fullName>
    </submittedName>
</protein>
<gene>
    <name evidence="1" type="ORF">BN863_23650</name>
</gene>
<organism evidence="1 2">
    <name type="scientific">Formosa agariphila (strain DSM 15362 / KCTC 12365 / LMG 23005 / KMM 3901 / M-2Alg 35-1)</name>
    <dbReference type="NCBI Taxonomy" id="1347342"/>
    <lineage>
        <taxon>Bacteria</taxon>
        <taxon>Pseudomonadati</taxon>
        <taxon>Bacteroidota</taxon>
        <taxon>Flavobacteriia</taxon>
        <taxon>Flavobacteriales</taxon>
        <taxon>Flavobacteriaceae</taxon>
        <taxon>Formosa</taxon>
    </lineage>
</organism>
<sequence length="65" mass="7217">VDDEGSCSGIYSEGECIPDFVFPPIDNATEGQKFYHKTQGIIVFHNGNWVNTSANIITKNELLIE</sequence>
<evidence type="ECO:0000313" key="2">
    <source>
        <dbReference type="Proteomes" id="UP000016160"/>
    </source>
</evidence>
<accession>T2KMF3</accession>